<gene>
    <name evidence="1" type="ORF">EYF80_043518</name>
</gene>
<dbReference type="Proteomes" id="UP000314294">
    <property type="component" value="Unassembled WGS sequence"/>
</dbReference>
<protein>
    <submittedName>
        <fullName evidence="1">Uncharacterized protein</fullName>
    </submittedName>
</protein>
<evidence type="ECO:0000313" key="1">
    <source>
        <dbReference type="EMBL" id="TNN46280.1"/>
    </source>
</evidence>
<dbReference type="AlphaFoldDB" id="A0A4Z2FZH1"/>
<accession>A0A4Z2FZH1</accession>
<comment type="caution">
    <text evidence="1">The sequence shown here is derived from an EMBL/GenBank/DDBJ whole genome shotgun (WGS) entry which is preliminary data.</text>
</comment>
<name>A0A4Z2FZH1_9TELE</name>
<sequence>MRADEPVKKGRRFNVWIISAHGSWMWEQFVGTWSGRLPMWSSAACVYGGERTKTLCVLVLDLVHHGDGLHSEITGRNVDDTPGLGSIFCTRACPFGDLRSARPDRQQLQPENMERSVLLNQRASLLEARVLSERTRSTFFHAFPEHFSFPIASQRRQQPVKNRRDVDSRAKSLITGRSDSYGEKNFYGSCSKLRSASRVSEERQTCLLWFSSAFRPPPSSSLLMPASSLPPVEPEEEEEEEEEVAMACLFLLLYWLPIPTVAP</sequence>
<dbReference type="EMBL" id="SRLO01000798">
    <property type="protein sequence ID" value="TNN46280.1"/>
    <property type="molecule type" value="Genomic_DNA"/>
</dbReference>
<reference evidence="1 2" key="1">
    <citation type="submission" date="2019-03" db="EMBL/GenBank/DDBJ databases">
        <title>First draft genome of Liparis tanakae, snailfish: a comprehensive survey of snailfish specific genes.</title>
        <authorList>
            <person name="Kim W."/>
            <person name="Song I."/>
            <person name="Jeong J.-H."/>
            <person name="Kim D."/>
            <person name="Kim S."/>
            <person name="Ryu S."/>
            <person name="Song J.Y."/>
            <person name="Lee S.K."/>
        </authorList>
    </citation>
    <scope>NUCLEOTIDE SEQUENCE [LARGE SCALE GENOMIC DNA]</scope>
    <source>
        <tissue evidence="1">Muscle</tissue>
    </source>
</reference>
<proteinExistence type="predicted"/>
<organism evidence="1 2">
    <name type="scientific">Liparis tanakae</name>
    <name type="common">Tanaka's snailfish</name>
    <dbReference type="NCBI Taxonomy" id="230148"/>
    <lineage>
        <taxon>Eukaryota</taxon>
        <taxon>Metazoa</taxon>
        <taxon>Chordata</taxon>
        <taxon>Craniata</taxon>
        <taxon>Vertebrata</taxon>
        <taxon>Euteleostomi</taxon>
        <taxon>Actinopterygii</taxon>
        <taxon>Neopterygii</taxon>
        <taxon>Teleostei</taxon>
        <taxon>Neoteleostei</taxon>
        <taxon>Acanthomorphata</taxon>
        <taxon>Eupercaria</taxon>
        <taxon>Perciformes</taxon>
        <taxon>Cottioidei</taxon>
        <taxon>Cottales</taxon>
        <taxon>Liparidae</taxon>
        <taxon>Liparis</taxon>
    </lineage>
</organism>
<keyword evidence="2" id="KW-1185">Reference proteome</keyword>
<evidence type="ECO:0000313" key="2">
    <source>
        <dbReference type="Proteomes" id="UP000314294"/>
    </source>
</evidence>